<accession>A0ABQ8CEE7</accession>
<dbReference type="Proteomes" id="UP000824890">
    <property type="component" value="Unassembled WGS sequence"/>
</dbReference>
<dbReference type="EMBL" id="JAGKQM010000008">
    <property type="protein sequence ID" value="KAH0914755.1"/>
    <property type="molecule type" value="Genomic_DNA"/>
</dbReference>
<proteinExistence type="predicted"/>
<organism evidence="1 2">
    <name type="scientific">Brassica napus</name>
    <name type="common">Rape</name>
    <dbReference type="NCBI Taxonomy" id="3708"/>
    <lineage>
        <taxon>Eukaryota</taxon>
        <taxon>Viridiplantae</taxon>
        <taxon>Streptophyta</taxon>
        <taxon>Embryophyta</taxon>
        <taxon>Tracheophyta</taxon>
        <taxon>Spermatophyta</taxon>
        <taxon>Magnoliopsida</taxon>
        <taxon>eudicotyledons</taxon>
        <taxon>Gunneridae</taxon>
        <taxon>Pentapetalae</taxon>
        <taxon>rosids</taxon>
        <taxon>malvids</taxon>
        <taxon>Brassicales</taxon>
        <taxon>Brassicaceae</taxon>
        <taxon>Brassiceae</taxon>
        <taxon>Brassica</taxon>
    </lineage>
</organism>
<keyword evidence="2" id="KW-1185">Reference proteome</keyword>
<gene>
    <name evidence="1" type="ORF">HID58_029201</name>
</gene>
<name>A0ABQ8CEE7_BRANA</name>
<comment type="caution">
    <text evidence="1">The sequence shown here is derived from an EMBL/GenBank/DDBJ whole genome shotgun (WGS) entry which is preliminary data.</text>
</comment>
<evidence type="ECO:0000313" key="1">
    <source>
        <dbReference type="EMBL" id="KAH0914755.1"/>
    </source>
</evidence>
<reference evidence="1 2" key="1">
    <citation type="submission" date="2021-05" db="EMBL/GenBank/DDBJ databases">
        <title>Genome Assembly of Synthetic Allotetraploid Brassica napus Reveals Homoeologous Exchanges between Subgenomes.</title>
        <authorList>
            <person name="Davis J.T."/>
        </authorList>
    </citation>
    <scope>NUCLEOTIDE SEQUENCE [LARGE SCALE GENOMIC DNA]</scope>
    <source>
        <strain evidence="2">cv. Da-Ae</strain>
        <tissue evidence="1">Seedling</tissue>
    </source>
</reference>
<evidence type="ECO:0000313" key="2">
    <source>
        <dbReference type="Proteomes" id="UP000824890"/>
    </source>
</evidence>
<protein>
    <submittedName>
        <fullName evidence="1">Uncharacterized protein</fullName>
    </submittedName>
</protein>
<sequence>MGDGEDLTTLPSQEFREQLEKTQATGTEAISDPVDAEEGLKKHGIDMDAADDLQDFSEEDTEVVIIAQGQENQIQETDKQIVTKEE</sequence>